<feature type="region of interest" description="Disordered" evidence="2">
    <location>
        <begin position="555"/>
        <end position="596"/>
    </location>
</feature>
<dbReference type="Pfam" id="PF03732">
    <property type="entry name" value="Retrotrans_gag"/>
    <property type="match status" value="1"/>
</dbReference>
<comment type="caution">
    <text evidence="4">The sequence shown here is derived from an EMBL/GenBank/DDBJ whole genome shotgun (WGS) entry which is preliminary data.</text>
</comment>
<dbReference type="PANTHER" id="PTHR33223:SF10">
    <property type="entry name" value="AMINOTRANSFERASE-LIKE PLANT MOBILE DOMAIN-CONTAINING PROTEIN"/>
    <property type="match status" value="1"/>
</dbReference>
<dbReference type="Proteomes" id="UP001187192">
    <property type="component" value="Unassembled WGS sequence"/>
</dbReference>
<feature type="compositionally biased region" description="Polar residues" evidence="2">
    <location>
        <begin position="209"/>
        <end position="227"/>
    </location>
</feature>
<evidence type="ECO:0000259" key="3">
    <source>
        <dbReference type="Pfam" id="PF03732"/>
    </source>
</evidence>
<feature type="coiled-coil region" evidence="1">
    <location>
        <begin position="145"/>
        <end position="179"/>
    </location>
</feature>
<feature type="compositionally biased region" description="Basic and acidic residues" evidence="2">
    <location>
        <begin position="555"/>
        <end position="581"/>
    </location>
</feature>
<keyword evidence="1" id="KW-0175">Coiled coil</keyword>
<name>A0AA88JFC5_FICCA</name>
<dbReference type="PANTHER" id="PTHR33223">
    <property type="entry name" value="CCHC-TYPE DOMAIN-CONTAINING PROTEIN"/>
    <property type="match status" value="1"/>
</dbReference>
<reference evidence="4" key="1">
    <citation type="submission" date="2023-07" db="EMBL/GenBank/DDBJ databases">
        <title>draft genome sequence of fig (Ficus carica).</title>
        <authorList>
            <person name="Takahashi T."/>
            <person name="Nishimura K."/>
        </authorList>
    </citation>
    <scope>NUCLEOTIDE SEQUENCE</scope>
</reference>
<sequence>MSTMMCHAIMITDQCPRLTTKGNRPTSVIGHFSIKRGGPPPQKGIGKLSEIHTVTLPKRSQKSLLYLRIPIYSEYRTLTEDVARKTSIYSLAPTVGPLAILHRKLVQQPWQQDMNTRTNFLSPIDHQEASTSEVISQITNLTRLVEELTKKHNDQQSHMENITAENQILKNQLMALNSQAAYSYYYNPYVGYSSGASAGGWRPAASYEQRGTNDGTWRPATSYNPQGVNAEGWQHPTPYHQQRSRATYSPINPMQPLFASEDTPVADERQAQPRQTAPGPSSRRQTTPIRRSTPDLSPSSEDLFQPGTNVEEMMRSIMSEEMRTLEAQMQQRFTSQIHKATTSTPGIDDLARGVRETPLTKRITNTITPKFSNISFPRFDGMSDPHDHLLQYKHIVQSTNIPTGMLDDMMCKLFAQSLKGAALRWFCNLPAESIDSFDELSLEFMRSYSVHIQSRKTTKDLWGVIQGPHESLRAYIKRFSKAISEISGLDDGTAREALKKGLRHRSLFKNEICARYPPTIQDALHRAKGFIELEEENERVERDLARIREELSKARDEREKKFNRERPRQQRRTENRVERSTRRDRKRPFSPPKYALGISPSELIAHLKRQDFVTWPKKLPENPARDTSKYCEFHKDHGHNTVDCRALRAEVAELLKKGHLREFLTEKGRETYGLGGEHKERRVVQQIEDTPSPPLVRKTIGVILGGSIYSGETVTAIKSHRRKVKQPIAAILPDDPIEHSIIFHSSDATNLSRPHDDALVLTLNVSNYEVGRILVNNGSSADVLFLSTLREMELSESDIERTTTILTDETDRSFIATREEGRVERSSTTRRGATR</sequence>
<evidence type="ECO:0000256" key="1">
    <source>
        <dbReference type="SAM" id="Coils"/>
    </source>
</evidence>
<dbReference type="AlphaFoldDB" id="A0AA88JFC5"/>
<dbReference type="EMBL" id="BTGU01001185">
    <property type="protein sequence ID" value="GMN70567.1"/>
    <property type="molecule type" value="Genomic_DNA"/>
</dbReference>
<dbReference type="InterPro" id="IPR005162">
    <property type="entry name" value="Retrotrans_gag_dom"/>
</dbReference>
<keyword evidence="5" id="KW-1185">Reference proteome</keyword>
<evidence type="ECO:0000256" key="2">
    <source>
        <dbReference type="SAM" id="MobiDB-lite"/>
    </source>
</evidence>
<protein>
    <recommendedName>
        <fullName evidence="3">Retrotransposon gag domain-containing protein</fullName>
    </recommendedName>
</protein>
<feature type="domain" description="Retrotransposon gag" evidence="3">
    <location>
        <begin position="412"/>
        <end position="504"/>
    </location>
</feature>
<accession>A0AA88JFC5</accession>
<feature type="compositionally biased region" description="Basic and acidic residues" evidence="2">
    <location>
        <begin position="816"/>
        <end position="827"/>
    </location>
</feature>
<proteinExistence type="predicted"/>
<feature type="compositionally biased region" description="Polar residues" evidence="2">
    <location>
        <begin position="239"/>
        <end position="252"/>
    </location>
</feature>
<feature type="region of interest" description="Disordered" evidence="2">
    <location>
        <begin position="816"/>
        <end position="835"/>
    </location>
</feature>
<feature type="region of interest" description="Disordered" evidence="2">
    <location>
        <begin position="197"/>
        <end position="308"/>
    </location>
</feature>
<feature type="compositionally biased region" description="Polar residues" evidence="2">
    <location>
        <begin position="272"/>
        <end position="308"/>
    </location>
</feature>
<gene>
    <name evidence="4" type="ORF">TIFTF001_039608</name>
</gene>
<evidence type="ECO:0000313" key="4">
    <source>
        <dbReference type="EMBL" id="GMN70567.1"/>
    </source>
</evidence>
<evidence type="ECO:0000313" key="5">
    <source>
        <dbReference type="Proteomes" id="UP001187192"/>
    </source>
</evidence>
<organism evidence="4 5">
    <name type="scientific">Ficus carica</name>
    <name type="common">Common fig</name>
    <dbReference type="NCBI Taxonomy" id="3494"/>
    <lineage>
        <taxon>Eukaryota</taxon>
        <taxon>Viridiplantae</taxon>
        <taxon>Streptophyta</taxon>
        <taxon>Embryophyta</taxon>
        <taxon>Tracheophyta</taxon>
        <taxon>Spermatophyta</taxon>
        <taxon>Magnoliopsida</taxon>
        <taxon>eudicotyledons</taxon>
        <taxon>Gunneridae</taxon>
        <taxon>Pentapetalae</taxon>
        <taxon>rosids</taxon>
        <taxon>fabids</taxon>
        <taxon>Rosales</taxon>
        <taxon>Moraceae</taxon>
        <taxon>Ficeae</taxon>
        <taxon>Ficus</taxon>
    </lineage>
</organism>